<dbReference type="SMART" id="SM00448">
    <property type="entry name" value="REC"/>
    <property type="match status" value="1"/>
</dbReference>
<dbReference type="SUPFAM" id="SSF47384">
    <property type="entry name" value="Homodimeric domain of signal transducing histidine kinase"/>
    <property type="match status" value="1"/>
</dbReference>
<dbReference type="SMART" id="SM00387">
    <property type="entry name" value="HATPase_c"/>
    <property type="match status" value="1"/>
</dbReference>
<dbReference type="InterPro" id="IPR003594">
    <property type="entry name" value="HATPase_dom"/>
</dbReference>
<feature type="domain" description="Response regulatory" evidence="9">
    <location>
        <begin position="586"/>
        <end position="711"/>
    </location>
</feature>
<dbReference type="Pfam" id="PF00072">
    <property type="entry name" value="Response_reg"/>
    <property type="match status" value="1"/>
</dbReference>
<reference evidence="10" key="1">
    <citation type="submission" date="2021-09" db="EMBL/GenBank/DDBJ databases">
        <authorList>
            <consortium name="AG Swart"/>
            <person name="Singh M."/>
            <person name="Singh A."/>
            <person name="Seah K."/>
            <person name="Emmerich C."/>
        </authorList>
    </citation>
    <scope>NUCLEOTIDE SEQUENCE</scope>
    <source>
        <strain evidence="10">ATCC30299</strain>
    </source>
</reference>
<feature type="modified residue" description="4-aspartylphosphate" evidence="6">
    <location>
        <position position="640"/>
    </location>
</feature>
<dbReference type="EC" id="2.7.13.3" evidence="2"/>
<evidence type="ECO:0000256" key="3">
    <source>
        <dbReference type="ARBA" id="ARBA00022553"/>
    </source>
</evidence>
<dbReference type="PROSITE" id="PS50110">
    <property type="entry name" value="RESPONSE_REGULATORY"/>
    <property type="match status" value="1"/>
</dbReference>
<dbReference type="Pfam" id="PF02518">
    <property type="entry name" value="HATPase_c"/>
    <property type="match status" value="1"/>
</dbReference>
<evidence type="ECO:0000256" key="7">
    <source>
        <dbReference type="SAM" id="Phobius"/>
    </source>
</evidence>
<comment type="catalytic activity">
    <reaction evidence="1">
        <text>ATP + protein L-histidine = ADP + protein N-phospho-L-histidine.</text>
        <dbReference type="EC" id="2.7.13.3"/>
    </reaction>
</comment>
<evidence type="ECO:0000256" key="4">
    <source>
        <dbReference type="ARBA" id="ARBA00022679"/>
    </source>
</evidence>
<dbReference type="InterPro" id="IPR036097">
    <property type="entry name" value="HisK_dim/P_sf"/>
</dbReference>
<evidence type="ECO:0000256" key="5">
    <source>
        <dbReference type="ARBA" id="ARBA00022777"/>
    </source>
</evidence>
<comment type="caution">
    <text evidence="10">The sequence shown here is derived from an EMBL/GenBank/DDBJ whole genome shotgun (WGS) entry which is preliminary data.</text>
</comment>
<evidence type="ECO:0000259" key="9">
    <source>
        <dbReference type="PROSITE" id="PS50110"/>
    </source>
</evidence>
<dbReference type="CDD" id="cd00082">
    <property type="entry name" value="HisKA"/>
    <property type="match status" value="1"/>
</dbReference>
<sequence>MEENSYILWWEDEVNQRFAIFKKYMTSSKSTFAIFWTLYLVMTPQNIMIFVNALPYIILQYTFIFVMYLIESKNAHKKYWLPVVYTEWCDSALWYYSLIINSNNPILFEMLGSLLMGYFELPFIQSKIIQNFILAKHVILWHYYKYFTGDVIDSQDLLGHIMMFLHVLIYNFISHHITKVAHEKYLFRKAKEKAENRLEVIINAFPDGFFVVSSNNEIEYANLKMLVLLECTQNNLIDSLSLINFCEGKKYSSLTQSNFLIDHINIMFSLDFNQEMMFGISMFNNTSIEWKGSKILWEDKPALVITGRNANHVIELERTIADDKFKTVLLRTVSHELRTPINAISLLTEELIQEPDIADKYKDKIRMISVSARLLLTLVSDLLDYSRMLAGVFSVQKSWFELKDIVERSCELINIQAKKKNISLIIRIDNLIPKCIYSDPLRLSQVLLNLLSNALKFTISGFIEIICLLDMQNNLKVIVQDSGIGIDKEKLQHLFSEFNTCSLPVINPQGCGLGLHISNKIVRELGRSYIEVDSTKGVGSTFHFTISISENPINIKYEYFDIENCVSEEINFLSINLSTIKSNNPQVLIVDDNDMNRAILSSLLARNKIETSEACTGKEAINMVFKQDCIKKPYRVIIMDGEMPELDGWEATKTILDLKEKEKISFMPSIIGYTAYSTDEDIKRCIECGMKECLIKPCSSEILISAILKYL</sequence>
<dbReference type="InterPro" id="IPR000014">
    <property type="entry name" value="PAS"/>
</dbReference>
<dbReference type="PROSITE" id="PS50109">
    <property type="entry name" value="HIS_KIN"/>
    <property type="match status" value="1"/>
</dbReference>
<dbReference type="GO" id="GO:0009927">
    <property type="term" value="F:histidine phosphotransfer kinase activity"/>
    <property type="evidence" value="ECO:0007669"/>
    <property type="project" value="TreeGrafter"/>
</dbReference>
<dbReference type="SMART" id="SM00388">
    <property type="entry name" value="HisKA"/>
    <property type="match status" value="1"/>
</dbReference>
<dbReference type="AlphaFoldDB" id="A0AAU9K760"/>
<dbReference type="PRINTS" id="PR00344">
    <property type="entry name" value="BCTRLSENSOR"/>
</dbReference>
<dbReference type="SMART" id="SM00091">
    <property type="entry name" value="PAS"/>
    <property type="match status" value="1"/>
</dbReference>
<dbReference type="PANTHER" id="PTHR43047:SF72">
    <property type="entry name" value="OSMOSENSING HISTIDINE PROTEIN KINASE SLN1"/>
    <property type="match status" value="1"/>
</dbReference>
<dbReference type="Gene3D" id="3.30.565.10">
    <property type="entry name" value="Histidine kinase-like ATPase, C-terminal domain"/>
    <property type="match status" value="1"/>
</dbReference>
<dbReference type="InterPro" id="IPR005467">
    <property type="entry name" value="His_kinase_dom"/>
</dbReference>
<dbReference type="InterPro" id="IPR011006">
    <property type="entry name" value="CheY-like_superfamily"/>
</dbReference>
<dbReference type="Proteomes" id="UP001162131">
    <property type="component" value="Unassembled WGS sequence"/>
</dbReference>
<dbReference type="InterPro" id="IPR004358">
    <property type="entry name" value="Sig_transdc_His_kin-like_C"/>
</dbReference>
<dbReference type="SUPFAM" id="SSF52172">
    <property type="entry name" value="CheY-like"/>
    <property type="match status" value="1"/>
</dbReference>
<evidence type="ECO:0000313" key="11">
    <source>
        <dbReference type="Proteomes" id="UP001162131"/>
    </source>
</evidence>
<gene>
    <name evidence="10" type="ORF">BSTOLATCC_MIC58084</name>
</gene>
<dbReference type="Pfam" id="PF00512">
    <property type="entry name" value="HisKA"/>
    <property type="match status" value="1"/>
</dbReference>
<keyword evidence="4" id="KW-0808">Transferase</keyword>
<keyword evidence="11" id="KW-1185">Reference proteome</keyword>
<protein>
    <recommendedName>
        <fullName evidence="2">histidine kinase</fullName>
        <ecNumber evidence="2">2.7.13.3</ecNumber>
    </recommendedName>
</protein>
<dbReference type="InterPro" id="IPR003661">
    <property type="entry name" value="HisK_dim/P_dom"/>
</dbReference>
<keyword evidence="7" id="KW-1133">Transmembrane helix</keyword>
<keyword evidence="7" id="KW-0812">Transmembrane</keyword>
<dbReference type="GO" id="GO:0000155">
    <property type="term" value="F:phosphorelay sensor kinase activity"/>
    <property type="evidence" value="ECO:0007669"/>
    <property type="project" value="InterPro"/>
</dbReference>
<evidence type="ECO:0000256" key="2">
    <source>
        <dbReference type="ARBA" id="ARBA00012438"/>
    </source>
</evidence>
<feature type="domain" description="Histidine kinase" evidence="8">
    <location>
        <begin position="332"/>
        <end position="550"/>
    </location>
</feature>
<feature type="transmembrane region" description="Helical" evidence="7">
    <location>
        <begin position="47"/>
        <end position="70"/>
    </location>
</feature>
<dbReference type="InterPro" id="IPR001789">
    <property type="entry name" value="Sig_transdc_resp-reg_receiver"/>
</dbReference>
<dbReference type="SUPFAM" id="SSF55874">
    <property type="entry name" value="ATPase domain of HSP90 chaperone/DNA topoisomerase II/histidine kinase"/>
    <property type="match status" value="1"/>
</dbReference>
<name>A0AAU9K760_9CILI</name>
<evidence type="ECO:0000259" key="8">
    <source>
        <dbReference type="PROSITE" id="PS50109"/>
    </source>
</evidence>
<proteinExistence type="predicted"/>
<dbReference type="GO" id="GO:0005886">
    <property type="term" value="C:plasma membrane"/>
    <property type="evidence" value="ECO:0007669"/>
    <property type="project" value="TreeGrafter"/>
</dbReference>
<organism evidence="10 11">
    <name type="scientific">Blepharisma stoltei</name>
    <dbReference type="NCBI Taxonomy" id="1481888"/>
    <lineage>
        <taxon>Eukaryota</taxon>
        <taxon>Sar</taxon>
        <taxon>Alveolata</taxon>
        <taxon>Ciliophora</taxon>
        <taxon>Postciliodesmatophora</taxon>
        <taxon>Heterotrichea</taxon>
        <taxon>Heterotrichida</taxon>
        <taxon>Blepharismidae</taxon>
        <taxon>Blepharisma</taxon>
    </lineage>
</organism>
<dbReference type="EMBL" id="CAJZBQ010000056">
    <property type="protein sequence ID" value="CAG9333267.1"/>
    <property type="molecule type" value="Genomic_DNA"/>
</dbReference>
<keyword evidence="3 6" id="KW-0597">Phosphoprotein</keyword>
<dbReference type="PANTHER" id="PTHR43047">
    <property type="entry name" value="TWO-COMPONENT HISTIDINE PROTEIN KINASE"/>
    <property type="match status" value="1"/>
</dbReference>
<dbReference type="Gene3D" id="1.10.287.130">
    <property type="match status" value="1"/>
</dbReference>
<keyword evidence="5" id="KW-0418">Kinase</keyword>
<keyword evidence="7" id="KW-0472">Membrane</keyword>
<evidence type="ECO:0000256" key="1">
    <source>
        <dbReference type="ARBA" id="ARBA00000085"/>
    </source>
</evidence>
<evidence type="ECO:0000313" key="10">
    <source>
        <dbReference type="EMBL" id="CAG9333267.1"/>
    </source>
</evidence>
<accession>A0AAU9K760</accession>
<dbReference type="InterPro" id="IPR036890">
    <property type="entry name" value="HATPase_C_sf"/>
</dbReference>
<evidence type="ECO:0000256" key="6">
    <source>
        <dbReference type="PROSITE-ProRule" id="PRU00169"/>
    </source>
</evidence>
<dbReference type="Gene3D" id="3.40.50.2300">
    <property type="match status" value="1"/>
</dbReference>
<dbReference type="CDD" id="cd17546">
    <property type="entry name" value="REC_hyHK_CKI1_RcsC-like"/>
    <property type="match status" value="1"/>
</dbReference>